<organism evidence="1 2">
    <name type="scientific">Aureitalea marina</name>
    <dbReference type="NCBI Taxonomy" id="930804"/>
    <lineage>
        <taxon>Bacteria</taxon>
        <taxon>Pseudomonadati</taxon>
        <taxon>Bacteroidota</taxon>
        <taxon>Flavobacteriia</taxon>
        <taxon>Flavobacteriales</taxon>
        <taxon>Flavobacteriaceae</taxon>
        <taxon>Aureitalea</taxon>
    </lineage>
</organism>
<reference evidence="1 2" key="1">
    <citation type="submission" date="2016-11" db="EMBL/GenBank/DDBJ databases">
        <title>Trade-off between light-utilization and light-protection in marine flavobacteria.</title>
        <authorList>
            <person name="Kumagai Y."/>
        </authorList>
    </citation>
    <scope>NUCLEOTIDE SEQUENCE [LARGE SCALE GENOMIC DNA]</scope>
    <source>
        <strain evidence="1 2">NBRC 107741</strain>
    </source>
</reference>
<gene>
    <name evidence="1" type="ORF">BST85_02565</name>
</gene>
<comment type="caution">
    <text evidence="1">The sequence shown here is derived from an EMBL/GenBank/DDBJ whole genome shotgun (WGS) entry which is preliminary data.</text>
</comment>
<sequence>MFAQQQLNEAFEPLIGHTWKAEGHWGDGSPFYQEVFFRQDLEGELIVAQSMGFVNKEQTRRGERNLGIRRWDSASGSLLFWEFDVFGGLTQGKMTQDGKTLRYHYDYSSLSLTDEWKYVDDKTYGYKVGQWDGKEWKAVYLETEFHKVSGSPLEEMFIKLKETLPGKWRSKAWDGWLDEHWWVDADGNLRQTAEYSENGEVTYKAQNKIELIGDQLVLIRLIEDSDPRIFQATFFDHKKVVFFNDMYTNPSRVTYTLFTDRFERTIGGMEDDQPSRYTFSFNKTN</sequence>
<protein>
    <submittedName>
        <fullName evidence="1">Uncharacterized protein</fullName>
    </submittedName>
</protein>
<evidence type="ECO:0000313" key="1">
    <source>
        <dbReference type="EMBL" id="PQB03913.1"/>
    </source>
</evidence>
<dbReference type="EMBL" id="MQUB01000001">
    <property type="protein sequence ID" value="PQB03913.1"/>
    <property type="molecule type" value="Genomic_DNA"/>
</dbReference>
<dbReference type="Proteomes" id="UP000239800">
    <property type="component" value="Unassembled WGS sequence"/>
</dbReference>
<keyword evidence="2" id="KW-1185">Reference proteome</keyword>
<dbReference type="RefSeq" id="WP_104811834.1">
    <property type="nucleotide sequence ID" value="NZ_MQUB01000001.1"/>
</dbReference>
<accession>A0A2S7KMX4</accession>
<evidence type="ECO:0000313" key="2">
    <source>
        <dbReference type="Proteomes" id="UP000239800"/>
    </source>
</evidence>
<dbReference type="AlphaFoldDB" id="A0A2S7KMX4"/>
<proteinExistence type="predicted"/>
<name>A0A2S7KMX4_9FLAO</name>